<keyword evidence="1" id="KW-0812">Transmembrane</keyword>
<dbReference type="eggNOG" id="COG0823">
    <property type="taxonomic scope" value="Bacteria"/>
</dbReference>
<dbReference type="InterPro" id="IPR011659">
    <property type="entry name" value="WD40"/>
</dbReference>
<dbReference type="Pfam" id="PF07676">
    <property type="entry name" value="PD40"/>
    <property type="match status" value="2"/>
</dbReference>
<sequence length="601" mass="64290">MEGAEGAETGVDSQHFVPKRRIWPALLVFGALLAGAAGYGVWLWRRPAPLRVLVAVDLDGTWWEGSEPAAVLADRVAEHLTKLGFEPVRGGDPEVAAVLEKASSPEDAARALRAAFLVTSVLTPQVIEHPVKGRPAGATPEAPGAQPQGKGYVELRAEGPIAVRHLDDDGAPEQGTISSWSGAPEKPEAMRLLARSLATMAVDEVVPRLLEHPTVKSVLESSDIKRLAQLQPAKDYVKYRKQRLAQATEAYDAFGQQRRGQEQGAGKVTYHSAPGAADTLGTVGPAGALVKTADVTPFISPGSLDLNYNVRMETVVWRAPDGTEKPLWTGYHVFSQPSAAPEGAPVLFVEDLFGWAKTLTVVGADGKARRLRVDPEHRFVGPEVAPGGKLAALYDRACRECAGDLLVVSLDDGSERYLLPLDGGEFHGFAWLGPSLLAHLYRPAPPPEGGDAPRQALSIVDLGKTPPAIVRKIEVPRGETWANPSASADGRRLALVQFGEGLPRLATVEVETGKLTAHDPGGRADEPALSPDGTRIAFNREGDIALLTVATGETLALTSNRFPERSPRFSPDGKRVYFQSLGQDPNYPRRQVALIASVEVP</sequence>
<evidence type="ECO:0000313" key="3">
    <source>
        <dbReference type="Proteomes" id="UP000019678"/>
    </source>
</evidence>
<keyword evidence="1" id="KW-1133">Transmembrane helix</keyword>
<dbReference type="Gene3D" id="2.120.10.30">
    <property type="entry name" value="TolB, C-terminal domain"/>
    <property type="match status" value="1"/>
</dbReference>
<protein>
    <recommendedName>
        <fullName evidence="4">TolB protein</fullName>
    </recommendedName>
</protein>
<feature type="transmembrane region" description="Helical" evidence="1">
    <location>
        <begin position="22"/>
        <end position="44"/>
    </location>
</feature>
<dbReference type="EMBL" id="ASRX01000122">
    <property type="protein sequence ID" value="EYF00217.1"/>
    <property type="molecule type" value="Genomic_DNA"/>
</dbReference>
<dbReference type="SUPFAM" id="SSF82171">
    <property type="entry name" value="DPP6 N-terminal domain-like"/>
    <property type="match status" value="1"/>
</dbReference>
<gene>
    <name evidence="2" type="ORF">CAP_1059</name>
</gene>
<organism evidence="2 3">
    <name type="scientific">Chondromyces apiculatus DSM 436</name>
    <dbReference type="NCBI Taxonomy" id="1192034"/>
    <lineage>
        <taxon>Bacteria</taxon>
        <taxon>Pseudomonadati</taxon>
        <taxon>Myxococcota</taxon>
        <taxon>Polyangia</taxon>
        <taxon>Polyangiales</taxon>
        <taxon>Polyangiaceae</taxon>
        <taxon>Chondromyces</taxon>
    </lineage>
</organism>
<accession>A0A017STW9</accession>
<comment type="caution">
    <text evidence="2">The sequence shown here is derived from an EMBL/GenBank/DDBJ whole genome shotgun (WGS) entry which is preliminary data.</text>
</comment>
<dbReference type="Proteomes" id="UP000019678">
    <property type="component" value="Unassembled WGS sequence"/>
</dbReference>
<dbReference type="AlphaFoldDB" id="A0A017STW9"/>
<reference evidence="2 3" key="1">
    <citation type="submission" date="2013-05" db="EMBL/GenBank/DDBJ databases">
        <title>Genome assembly of Chondromyces apiculatus DSM 436.</title>
        <authorList>
            <person name="Sharma G."/>
            <person name="Khatri I."/>
            <person name="Kaur C."/>
            <person name="Mayilraj S."/>
            <person name="Subramanian S."/>
        </authorList>
    </citation>
    <scope>NUCLEOTIDE SEQUENCE [LARGE SCALE GENOMIC DNA]</scope>
    <source>
        <strain evidence="2 3">DSM 436</strain>
    </source>
</reference>
<keyword evidence="1" id="KW-0472">Membrane</keyword>
<dbReference type="InterPro" id="IPR011042">
    <property type="entry name" value="6-blade_b-propeller_TolB-like"/>
</dbReference>
<evidence type="ECO:0008006" key="4">
    <source>
        <dbReference type="Google" id="ProtNLM"/>
    </source>
</evidence>
<proteinExistence type="predicted"/>
<evidence type="ECO:0000256" key="1">
    <source>
        <dbReference type="SAM" id="Phobius"/>
    </source>
</evidence>
<name>A0A017STW9_9BACT</name>
<keyword evidence="3" id="KW-1185">Reference proteome</keyword>
<dbReference type="STRING" id="1192034.CAP_1059"/>
<evidence type="ECO:0000313" key="2">
    <source>
        <dbReference type="EMBL" id="EYF00217.1"/>
    </source>
</evidence>